<feature type="region of interest" description="Disordered" evidence="2">
    <location>
        <begin position="186"/>
        <end position="235"/>
    </location>
</feature>
<reference evidence="3" key="1">
    <citation type="journal article" date="2023" name="Mol. Phylogenet. Evol.">
        <title>Genome-scale phylogeny and comparative genomics of the fungal order Sordariales.</title>
        <authorList>
            <person name="Hensen N."/>
            <person name="Bonometti L."/>
            <person name="Westerberg I."/>
            <person name="Brannstrom I.O."/>
            <person name="Guillou S."/>
            <person name="Cros-Aarteil S."/>
            <person name="Calhoun S."/>
            <person name="Haridas S."/>
            <person name="Kuo A."/>
            <person name="Mondo S."/>
            <person name="Pangilinan J."/>
            <person name="Riley R."/>
            <person name="LaButti K."/>
            <person name="Andreopoulos B."/>
            <person name="Lipzen A."/>
            <person name="Chen C."/>
            <person name="Yan M."/>
            <person name="Daum C."/>
            <person name="Ng V."/>
            <person name="Clum A."/>
            <person name="Steindorff A."/>
            <person name="Ohm R.A."/>
            <person name="Martin F."/>
            <person name="Silar P."/>
            <person name="Natvig D.O."/>
            <person name="Lalanne C."/>
            <person name="Gautier V."/>
            <person name="Ament-Velasquez S.L."/>
            <person name="Kruys A."/>
            <person name="Hutchinson M.I."/>
            <person name="Powell A.J."/>
            <person name="Barry K."/>
            <person name="Miller A.N."/>
            <person name="Grigoriev I.V."/>
            <person name="Debuchy R."/>
            <person name="Gladieux P."/>
            <person name="Hiltunen Thoren M."/>
            <person name="Johannesson H."/>
        </authorList>
    </citation>
    <scope>NUCLEOTIDE SEQUENCE</scope>
    <source>
        <strain evidence="3">CBS 626.80</strain>
    </source>
</reference>
<comment type="caution">
    <text evidence="3">The sequence shown here is derived from an EMBL/GenBank/DDBJ whole genome shotgun (WGS) entry which is preliminary data.</text>
</comment>
<evidence type="ECO:0000313" key="3">
    <source>
        <dbReference type="EMBL" id="KAK3953858.1"/>
    </source>
</evidence>
<keyword evidence="4" id="KW-1185">Reference proteome</keyword>
<name>A0AAN6P173_9PEZI</name>
<evidence type="ECO:0000313" key="4">
    <source>
        <dbReference type="Proteomes" id="UP001303222"/>
    </source>
</evidence>
<keyword evidence="1" id="KW-0175">Coiled coil</keyword>
<accession>A0AAN6P173</accession>
<reference evidence="3" key="2">
    <citation type="submission" date="2023-06" db="EMBL/GenBank/DDBJ databases">
        <authorList>
            <consortium name="Lawrence Berkeley National Laboratory"/>
            <person name="Mondo S.J."/>
            <person name="Hensen N."/>
            <person name="Bonometti L."/>
            <person name="Westerberg I."/>
            <person name="Brannstrom I.O."/>
            <person name="Guillou S."/>
            <person name="Cros-Aarteil S."/>
            <person name="Calhoun S."/>
            <person name="Haridas S."/>
            <person name="Kuo A."/>
            <person name="Pangilinan J."/>
            <person name="Riley R."/>
            <person name="Labutti K."/>
            <person name="Andreopoulos B."/>
            <person name="Lipzen A."/>
            <person name="Chen C."/>
            <person name="Yanf M."/>
            <person name="Daum C."/>
            <person name="Ng V."/>
            <person name="Clum A."/>
            <person name="Steindorff A."/>
            <person name="Ohm R."/>
            <person name="Martin F."/>
            <person name="Silar P."/>
            <person name="Natvig D."/>
            <person name="Lalanne C."/>
            <person name="Gautier V."/>
            <person name="Ament-Velasquez S.L."/>
            <person name="Kruys A."/>
            <person name="Hutchinson M.I."/>
            <person name="Powell A.J."/>
            <person name="Barry K."/>
            <person name="Miller A.N."/>
            <person name="Grigoriev I.V."/>
            <person name="Debuchy R."/>
            <person name="Gladieux P."/>
            <person name="Thoren M.H."/>
            <person name="Johannesson H."/>
        </authorList>
    </citation>
    <scope>NUCLEOTIDE SEQUENCE</scope>
    <source>
        <strain evidence="3">CBS 626.80</strain>
    </source>
</reference>
<evidence type="ECO:0000256" key="1">
    <source>
        <dbReference type="SAM" id="Coils"/>
    </source>
</evidence>
<feature type="coiled-coil region" evidence="1">
    <location>
        <begin position="86"/>
        <end position="113"/>
    </location>
</feature>
<dbReference type="AlphaFoldDB" id="A0AAN6P173"/>
<proteinExistence type="predicted"/>
<organism evidence="3 4">
    <name type="scientific">Pseudoneurospora amorphoporcata</name>
    <dbReference type="NCBI Taxonomy" id="241081"/>
    <lineage>
        <taxon>Eukaryota</taxon>
        <taxon>Fungi</taxon>
        <taxon>Dikarya</taxon>
        <taxon>Ascomycota</taxon>
        <taxon>Pezizomycotina</taxon>
        <taxon>Sordariomycetes</taxon>
        <taxon>Sordariomycetidae</taxon>
        <taxon>Sordariales</taxon>
        <taxon>Sordariaceae</taxon>
        <taxon>Pseudoneurospora</taxon>
    </lineage>
</organism>
<dbReference type="Proteomes" id="UP001303222">
    <property type="component" value="Unassembled WGS sequence"/>
</dbReference>
<sequence length="235" mass="26159">MCRPPHGHGHGNPNHPGHPSYHVNPNSNPSTPPGTSGMPSPSFSSMSAPNTNTNQSKIQQQQQQQPSDRNATAHAASTLLSTFTPYACTTSRIASLKTELQRLESRQRIFRRLAHAAVLFSSDHELRYSLLDKCNDLAECMKAHPRLRQEVGKMNEVELQLFSISSTAKQLVQDVEWVRAEDVRDTKDMERKEVHTSQGAQEDKEGSRGQGQGQGKKAQDKHEDSLGKNNMKKAR</sequence>
<gene>
    <name evidence="3" type="ORF">QBC32DRAFT_312515</name>
</gene>
<evidence type="ECO:0000256" key="2">
    <source>
        <dbReference type="SAM" id="MobiDB-lite"/>
    </source>
</evidence>
<feature type="compositionally biased region" description="Basic and acidic residues" evidence="2">
    <location>
        <begin position="217"/>
        <end position="226"/>
    </location>
</feature>
<feature type="compositionally biased region" description="Basic and acidic residues" evidence="2">
    <location>
        <begin position="186"/>
        <end position="207"/>
    </location>
</feature>
<feature type="region of interest" description="Disordered" evidence="2">
    <location>
        <begin position="1"/>
        <end position="73"/>
    </location>
</feature>
<dbReference type="EMBL" id="MU859098">
    <property type="protein sequence ID" value="KAK3953858.1"/>
    <property type="molecule type" value="Genomic_DNA"/>
</dbReference>
<feature type="compositionally biased region" description="Low complexity" evidence="2">
    <location>
        <begin position="11"/>
        <end position="50"/>
    </location>
</feature>
<protein>
    <submittedName>
        <fullName evidence="3">Uncharacterized protein</fullName>
    </submittedName>
</protein>